<keyword evidence="3 14" id="KW-1003">Cell membrane</keyword>
<name>A0ABW3LQE3_9BACI</name>
<reference evidence="16" key="1">
    <citation type="journal article" date="2019" name="Int. J. Syst. Evol. Microbiol.">
        <title>The Global Catalogue of Microorganisms (GCM) 10K type strain sequencing project: providing services to taxonomists for standard genome sequencing and annotation.</title>
        <authorList>
            <consortium name="The Broad Institute Genomics Platform"/>
            <consortium name="The Broad Institute Genome Sequencing Center for Infectious Disease"/>
            <person name="Wu L."/>
            <person name="Ma J."/>
        </authorList>
    </citation>
    <scope>NUCLEOTIDE SEQUENCE [LARGE SCALE GENOMIC DNA]</scope>
    <source>
        <strain evidence="16">CCUG 56754</strain>
    </source>
</reference>
<keyword evidence="7 14" id="KW-0915">Sodium</keyword>
<feature type="transmembrane region" description="Helical" evidence="14">
    <location>
        <begin position="56"/>
        <end position="77"/>
    </location>
</feature>
<keyword evidence="10 14" id="KW-0407">Ion channel</keyword>
<feature type="binding site" evidence="14">
    <location>
        <position position="68"/>
    </location>
    <ligand>
        <name>Na(+)</name>
        <dbReference type="ChEBI" id="CHEBI:29101"/>
        <note>structural</note>
    </ligand>
</feature>
<keyword evidence="2 14" id="KW-0813">Transport</keyword>
<feature type="transmembrane region" description="Helical" evidence="14">
    <location>
        <begin position="89"/>
        <end position="114"/>
    </location>
</feature>
<feature type="transmembrane region" description="Helical" evidence="14">
    <location>
        <begin position="29"/>
        <end position="50"/>
    </location>
</feature>
<dbReference type="RefSeq" id="WP_390363337.1">
    <property type="nucleotide sequence ID" value="NZ_JBHTKJ010000043.1"/>
</dbReference>
<dbReference type="Proteomes" id="UP001597040">
    <property type="component" value="Unassembled WGS sequence"/>
</dbReference>
<evidence type="ECO:0000256" key="1">
    <source>
        <dbReference type="ARBA" id="ARBA00004651"/>
    </source>
</evidence>
<keyword evidence="5 14" id="KW-0479">Metal-binding</keyword>
<comment type="catalytic activity">
    <reaction evidence="12">
        <text>fluoride(in) = fluoride(out)</text>
        <dbReference type="Rhea" id="RHEA:76159"/>
        <dbReference type="ChEBI" id="CHEBI:17051"/>
    </reaction>
    <physiologicalReaction direction="left-to-right" evidence="12">
        <dbReference type="Rhea" id="RHEA:76160"/>
    </physiologicalReaction>
</comment>
<evidence type="ECO:0000256" key="6">
    <source>
        <dbReference type="ARBA" id="ARBA00022989"/>
    </source>
</evidence>
<protein>
    <recommendedName>
        <fullName evidence="14">Fluoride-specific ion channel FluC</fullName>
    </recommendedName>
</protein>
<evidence type="ECO:0000256" key="10">
    <source>
        <dbReference type="ARBA" id="ARBA00023303"/>
    </source>
</evidence>
<keyword evidence="6 14" id="KW-1133">Transmembrane helix</keyword>
<evidence type="ECO:0000256" key="9">
    <source>
        <dbReference type="ARBA" id="ARBA00023136"/>
    </source>
</evidence>
<keyword evidence="8 14" id="KW-0406">Ion transport</keyword>
<keyword evidence="16" id="KW-1185">Reference proteome</keyword>
<dbReference type="EMBL" id="JBHTKJ010000043">
    <property type="protein sequence ID" value="MFD1039679.1"/>
    <property type="molecule type" value="Genomic_DNA"/>
</dbReference>
<sequence>MSIFLVAVGGMLGSIGRFYIAIQASKRLIGTWITNITGSILFAATFHFHLSGSIPNWLWIFLGIGVFGAFTTFSTFGNETVQLIIEKRFGTAIIYIFSSLIVSLVSVFLVLYILQ</sequence>
<evidence type="ECO:0000256" key="11">
    <source>
        <dbReference type="ARBA" id="ARBA00035120"/>
    </source>
</evidence>
<dbReference type="HAMAP" id="MF_00454">
    <property type="entry name" value="FluC"/>
    <property type="match status" value="1"/>
</dbReference>
<evidence type="ECO:0000256" key="8">
    <source>
        <dbReference type="ARBA" id="ARBA00023065"/>
    </source>
</evidence>
<evidence type="ECO:0000313" key="15">
    <source>
        <dbReference type="EMBL" id="MFD1039679.1"/>
    </source>
</evidence>
<comment type="caution">
    <text evidence="15">The sequence shown here is derived from an EMBL/GenBank/DDBJ whole genome shotgun (WGS) entry which is preliminary data.</text>
</comment>
<evidence type="ECO:0000256" key="5">
    <source>
        <dbReference type="ARBA" id="ARBA00022723"/>
    </source>
</evidence>
<feature type="transmembrane region" description="Helical" evidence="14">
    <location>
        <begin position="6"/>
        <end position="22"/>
    </location>
</feature>
<accession>A0ABW3LQE3</accession>
<comment type="subcellular location">
    <subcellularLocation>
        <location evidence="1 14">Cell membrane</location>
        <topology evidence="1 14">Multi-pass membrane protein</topology>
    </subcellularLocation>
</comment>
<dbReference type="PANTHER" id="PTHR28259:SF16">
    <property type="entry name" value="FLUORIDE-SPECIFIC ION CHANNEL FLUC 2"/>
    <property type="match status" value="1"/>
</dbReference>
<dbReference type="Pfam" id="PF02537">
    <property type="entry name" value="CRCB"/>
    <property type="match status" value="1"/>
</dbReference>
<keyword evidence="9 14" id="KW-0472">Membrane</keyword>
<evidence type="ECO:0000256" key="2">
    <source>
        <dbReference type="ARBA" id="ARBA00022448"/>
    </source>
</evidence>
<comment type="activity regulation">
    <text evidence="14">Na(+) is not transported, but it plays an essential structural role and its presence is essential for fluoride channel function.</text>
</comment>
<evidence type="ECO:0000256" key="3">
    <source>
        <dbReference type="ARBA" id="ARBA00022475"/>
    </source>
</evidence>
<comment type="function">
    <text evidence="13 14">Fluoride-specific ion channel. Important for reducing fluoride concentration in the cell, thus reducing its toxicity.</text>
</comment>
<dbReference type="InterPro" id="IPR003691">
    <property type="entry name" value="FluC"/>
</dbReference>
<evidence type="ECO:0000256" key="12">
    <source>
        <dbReference type="ARBA" id="ARBA00035585"/>
    </source>
</evidence>
<comment type="similarity">
    <text evidence="11 14">Belongs to the fluoride channel Fluc/FEX (TC 1.A.43) family.</text>
</comment>
<feature type="binding site" evidence="14">
    <location>
        <position position="71"/>
    </location>
    <ligand>
        <name>Na(+)</name>
        <dbReference type="ChEBI" id="CHEBI:29101"/>
        <note>structural</note>
    </ligand>
</feature>
<evidence type="ECO:0000256" key="14">
    <source>
        <dbReference type="HAMAP-Rule" id="MF_00454"/>
    </source>
</evidence>
<evidence type="ECO:0000313" key="16">
    <source>
        <dbReference type="Proteomes" id="UP001597040"/>
    </source>
</evidence>
<gene>
    <name evidence="14" type="primary">fluC</name>
    <name evidence="14" type="synonym">crcB</name>
    <name evidence="15" type="ORF">ACFQ3N_14915</name>
</gene>
<keyword evidence="4 14" id="KW-0812">Transmembrane</keyword>
<evidence type="ECO:0000256" key="13">
    <source>
        <dbReference type="ARBA" id="ARBA00049940"/>
    </source>
</evidence>
<dbReference type="PANTHER" id="PTHR28259">
    <property type="entry name" value="FLUORIDE EXPORT PROTEIN 1-RELATED"/>
    <property type="match status" value="1"/>
</dbReference>
<evidence type="ECO:0000256" key="7">
    <source>
        <dbReference type="ARBA" id="ARBA00023053"/>
    </source>
</evidence>
<evidence type="ECO:0000256" key="4">
    <source>
        <dbReference type="ARBA" id="ARBA00022692"/>
    </source>
</evidence>
<organism evidence="15 16">
    <name type="scientific">Virgibacillus byunsanensis</name>
    <dbReference type="NCBI Taxonomy" id="570945"/>
    <lineage>
        <taxon>Bacteria</taxon>
        <taxon>Bacillati</taxon>
        <taxon>Bacillota</taxon>
        <taxon>Bacilli</taxon>
        <taxon>Bacillales</taxon>
        <taxon>Bacillaceae</taxon>
        <taxon>Virgibacillus</taxon>
    </lineage>
</organism>
<proteinExistence type="inferred from homology"/>